<reference evidence="3" key="1">
    <citation type="submission" date="2020-09" db="EMBL/GenBank/DDBJ databases">
        <title>Whole genome shotgun sequence of Streptomyces cinnamonensis NBRC 15873.</title>
        <authorList>
            <person name="Komaki H."/>
            <person name="Tamura T."/>
        </authorList>
    </citation>
    <scope>NUCLEOTIDE SEQUENCE [LARGE SCALE GENOMIC DNA]</scope>
    <source>
        <strain evidence="3">NBRC 15873</strain>
    </source>
</reference>
<evidence type="ECO:0008006" key="4">
    <source>
        <dbReference type="Google" id="ProtNLM"/>
    </source>
</evidence>
<feature type="transmembrane region" description="Helical" evidence="1">
    <location>
        <begin position="154"/>
        <end position="179"/>
    </location>
</feature>
<gene>
    <name evidence="2" type="ORF">Scinn_13380</name>
</gene>
<dbReference type="RefSeq" id="WP_159040860.1">
    <property type="nucleotide sequence ID" value="NZ_BMRU01000030.1"/>
</dbReference>
<feature type="transmembrane region" description="Helical" evidence="1">
    <location>
        <begin position="53"/>
        <end position="77"/>
    </location>
</feature>
<name>A0ABQ3NGJ1_STRVG</name>
<keyword evidence="1" id="KW-1133">Transmembrane helix</keyword>
<comment type="caution">
    <text evidence="2">The sequence shown here is derived from an EMBL/GenBank/DDBJ whole genome shotgun (WGS) entry which is preliminary data.</text>
</comment>
<dbReference type="EMBL" id="BNDV01000002">
    <property type="protein sequence ID" value="GHI11875.1"/>
    <property type="molecule type" value="Genomic_DNA"/>
</dbReference>
<evidence type="ECO:0000313" key="3">
    <source>
        <dbReference type="Proteomes" id="UP000660554"/>
    </source>
</evidence>
<proteinExistence type="predicted"/>
<organism evidence="2 3">
    <name type="scientific">Streptomyces virginiae</name>
    <name type="common">Streptomyces cinnamonensis</name>
    <dbReference type="NCBI Taxonomy" id="1961"/>
    <lineage>
        <taxon>Bacteria</taxon>
        <taxon>Bacillati</taxon>
        <taxon>Actinomycetota</taxon>
        <taxon>Actinomycetes</taxon>
        <taxon>Kitasatosporales</taxon>
        <taxon>Streptomycetaceae</taxon>
        <taxon>Streptomyces</taxon>
    </lineage>
</organism>
<sequence length="298" mass="31482">MRQKRSYGRVLVVSTLVGCLEVVLTIVVVLLYVQTQPPPDEPPDWVTIGGSLVASMPLAGSIAFLLSLVFVVPAVALADLIVRGLGGRAAWWAAVASPPAVAALLAAPVLIYAAHNDTETGSTLVFWASATASLSLGALIALPRGEGLLRRVALWGAAAVAGTAVFGALGLAVGLLPAYEPPRIGPQTMTGTWIDQTRGTLVFTADGRVEASGVGVHRHGDRPGEPFRRCSGSGTWFYEPGHDVWSQRVRVEIPVCHWQAWHVDGTGQEPRISQEVGDPGSGLLYKLRKASDRTSRGT</sequence>
<keyword evidence="3" id="KW-1185">Reference proteome</keyword>
<protein>
    <recommendedName>
        <fullName evidence="4">Integral membrane protein</fullName>
    </recommendedName>
</protein>
<evidence type="ECO:0000313" key="2">
    <source>
        <dbReference type="EMBL" id="GHI11875.1"/>
    </source>
</evidence>
<keyword evidence="1" id="KW-0472">Membrane</keyword>
<feature type="transmembrane region" description="Helical" evidence="1">
    <location>
        <begin position="12"/>
        <end position="33"/>
    </location>
</feature>
<evidence type="ECO:0000256" key="1">
    <source>
        <dbReference type="SAM" id="Phobius"/>
    </source>
</evidence>
<dbReference type="GeneID" id="86957585"/>
<keyword evidence="1" id="KW-0812">Transmembrane</keyword>
<feature type="transmembrane region" description="Helical" evidence="1">
    <location>
        <begin position="124"/>
        <end position="142"/>
    </location>
</feature>
<accession>A0ABQ3NGJ1</accession>
<feature type="transmembrane region" description="Helical" evidence="1">
    <location>
        <begin position="89"/>
        <end position="112"/>
    </location>
</feature>
<dbReference type="Proteomes" id="UP000660554">
    <property type="component" value="Unassembled WGS sequence"/>
</dbReference>